<sequence>MRPKTGCHRSPALSGVLPRPGKVSRVTDDAPQPGKGRPTRSRKEAEAARKQVMKRPLTRREQMRRERERRSKTREKQIAALDGRGDEAYLPARDRGPVRALVRDYVDRRRSVAEYMLPILVVILVLSFIQNPTAVTVVFFLWTITILSTVLDEIWLVMGLKRELKKRFEPGQAKGATTYAVLRSTQLRRTRRPRPVIERGQPLADRY</sequence>
<dbReference type="AlphaFoldDB" id="A0A554RNG1"/>
<keyword evidence="2" id="KW-0812">Transmembrane</keyword>
<feature type="transmembrane region" description="Helical" evidence="2">
    <location>
        <begin position="135"/>
        <end position="158"/>
    </location>
</feature>
<feature type="compositionally biased region" description="Basic and acidic residues" evidence="1">
    <location>
        <begin position="58"/>
        <end position="80"/>
    </location>
</feature>
<protein>
    <submittedName>
        <fullName evidence="3">DUF3043 domain-containing protein</fullName>
    </submittedName>
</protein>
<feature type="transmembrane region" description="Helical" evidence="2">
    <location>
        <begin position="112"/>
        <end position="129"/>
    </location>
</feature>
<dbReference type="Proteomes" id="UP000316988">
    <property type="component" value="Unassembled WGS sequence"/>
</dbReference>
<organism evidence="3 4">
    <name type="scientific">Aeromicrobium piscarium</name>
    <dbReference type="NCBI Taxonomy" id="2590901"/>
    <lineage>
        <taxon>Bacteria</taxon>
        <taxon>Bacillati</taxon>
        <taxon>Actinomycetota</taxon>
        <taxon>Actinomycetes</taxon>
        <taxon>Propionibacteriales</taxon>
        <taxon>Nocardioidaceae</taxon>
        <taxon>Aeromicrobium</taxon>
    </lineage>
</organism>
<accession>A0A554RNG1</accession>
<evidence type="ECO:0000256" key="1">
    <source>
        <dbReference type="SAM" id="MobiDB-lite"/>
    </source>
</evidence>
<name>A0A554RNG1_9ACTN</name>
<keyword evidence="2" id="KW-1133">Transmembrane helix</keyword>
<gene>
    <name evidence="3" type="ORF">FNM00_16770</name>
</gene>
<dbReference type="OrthoDB" id="5194448at2"/>
<feature type="region of interest" description="Disordered" evidence="1">
    <location>
        <begin position="1"/>
        <end position="80"/>
    </location>
</feature>
<dbReference type="Pfam" id="PF11241">
    <property type="entry name" value="DUF3043"/>
    <property type="match status" value="1"/>
</dbReference>
<evidence type="ECO:0000256" key="2">
    <source>
        <dbReference type="SAM" id="Phobius"/>
    </source>
</evidence>
<comment type="caution">
    <text evidence="3">The sequence shown here is derived from an EMBL/GenBank/DDBJ whole genome shotgun (WGS) entry which is preliminary data.</text>
</comment>
<proteinExistence type="predicted"/>
<evidence type="ECO:0000313" key="3">
    <source>
        <dbReference type="EMBL" id="TSD55561.1"/>
    </source>
</evidence>
<keyword evidence="4" id="KW-1185">Reference proteome</keyword>
<keyword evidence="2" id="KW-0472">Membrane</keyword>
<evidence type="ECO:0000313" key="4">
    <source>
        <dbReference type="Proteomes" id="UP000316988"/>
    </source>
</evidence>
<dbReference type="InterPro" id="IPR021403">
    <property type="entry name" value="DUF3043"/>
</dbReference>
<dbReference type="EMBL" id="VLNT01000022">
    <property type="protein sequence ID" value="TSD55561.1"/>
    <property type="molecule type" value="Genomic_DNA"/>
</dbReference>
<reference evidence="3 4" key="1">
    <citation type="submission" date="2019-07" db="EMBL/GenBank/DDBJ databases">
        <authorList>
            <person name="Zhao L.H."/>
        </authorList>
    </citation>
    <scope>NUCLEOTIDE SEQUENCE [LARGE SCALE GENOMIC DNA]</scope>
    <source>
        <strain evidence="3 4">Co35</strain>
    </source>
</reference>